<feature type="domain" description="Azaphilone pigments biosynthesis cluster protein L N-terminal" evidence="1">
    <location>
        <begin position="2"/>
        <end position="136"/>
    </location>
</feature>
<sequence>MADPVRITASVFAIITAAIQSTNAVKETVQRFRQRNKTLGRLQNELEDFSRTLFILRQMVDTDASVVALLQGPIEQCSQLCREFEDSMKAFDTRSKTGFRDWARMKFMAGDINEFIDTLAGYKSTISIGLCTITMLVKTFCLPQVY</sequence>
<evidence type="ECO:0000313" key="2">
    <source>
        <dbReference type="EMBL" id="KAL2811546.1"/>
    </source>
</evidence>
<proteinExistence type="predicted"/>
<organism evidence="2 3">
    <name type="scientific">Aspergillus cavernicola</name>
    <dbReference type="NCBI Taxonomy" id="176166"/>
    <lineage>
        <taxon>Eukaryota</taxon>
        <taxon>Fungi</taxon>
        <taxon>Dikarya</taxon>
        <taxon>Ascomycota</taxon>
        <taxon>Pezizomycotina</taxon>
        <taxon>Eurotiomycetes</taxon>
        <taxon>Eurotiomycetidae</taxon>
        <taxon>Eurotiales</taxon>
        <taxon>Aspergillaceae</taxon>
        <taxon>Aspergillus</taxon>
        <taxon>Aspergillus subgen. Nidulantes</taxon>
    </lineage>
</organism>
<dbReference type="EMBL" id="JBFXLS010000241">
    <property type="protein sequence ID" value="KAL2811546.1"/>
    <property type="molecule type" value="Genomic_DNA"/>
</dbReference>
<evidence type="ECO:0000313" key="3">
    <source>
        <dbReference type="Proteomes" id="UP001610335"/>
    </source>
</evidence>
<accession>A0ABR4H7X4</accession>
<keyword evidence="3" id="KW-1185">Reference proteome</keyword>
<comment type="caution">
    <text evidence="2">The sequence shown here is derived from an EMBL/GenBank/DDBJ whole genome shotgun (WGS) entry which is preliminary data.</text>
</comment>
<reference evidence="2 3" key="1">
    <citation type="submission" date="2024-07" db="EMBL/GenBank/DDBJ databases">
        <title>Section-level genome sequencing and comparative genomics of Aspergillus sections Usti and Cavernicolus.</title>
        <authorList>
            <consortium name="Lawrence Berkeley National Laboratory"/>
            <person name="Nybo J.L."/>
            <person name="Vesth T.C."/>
            <person name="Theobald S."/>
            <person name="Frisvad J.C."/>
            <person name="Larsen T.O."/>
            <person name="Kjaerboelling I."/>
            <person name="Rothschild-Mancinelli K."/>
            <person name="Lyhne E.K."/>
            <person name="Kogle M.E."/>
            <person name="Barry K."/>
            <person name="Clum A."/>
            <person name="Na H."/>
            <person name="Ledsgaard L."/>
            <person name="Lin J."/>
            <person name="Lipzen A."/>
            <person name="Kuo A."/>
            <person name="Riley R."/>
            <person name="Mondo S."/>
            <person name="LaButti K."/>
            <person name="Haridas S."/>
            <person name="Pangalinan J."/>
            <person name="Salamov A.A."/>
            <person name="Simmons B.A."/>
            <person name="Magnuson J.K."/>
            <person name="Chen J."/>
            <person name="Drula E."/>
            <person name="Henrissat B."/>
            <person name="Wiebenga A."/>
            <person name="Lubbers R.J."/>
            <person name="Gomes A.C."/>
            <person name="Makela M.R."/>
            <person name="Stajich J."/>
            <person name="Grigoriev I.V."/>
            <person name="Mortensen U.H."/>
            <person name="De vries R.P."/>
            <person name="Baker S.E."/>
            <person name="Andersen M.R."/>
        </authorList>
    </citation>
    <scope>NUCLEOTIDE SEQUENCE [LARGE SCALE GENOMIC DNA]</scope>
    <source>
        <strain evidence="2 3">CBS 600.67</strain>
    </source>
</reference>
<protein>
    <recommendedName>
        <fullName evidence="1">Azaphilone pigments biosynthesis cluster protein L N-terminal domain-containing protein</fullName>
    </recommendedName>
</protein>
<dbReference type="Pfam" id="PF17111">
    <property type="entry name" value="PigL_N"/>
    <property type="match status" value="1"/>
</dbReference>
<gene>
    <name evidence="2" type="ORF">BDW59DRAFT_177082</name>
</gene>
<dbReference type="InterPro" id="IPR031348">
    <property type="entry name" value="PigL_N"/>
</dbReference>
<dbReference type="Proteomes" id="UP001610335">
    <property type="component" value="Unassembled WGS sequence"/>
</dbReference>
<name>A0ABR4H7X4_9EURO</name>
<evidence type="ECO:0000259" key="1">
    <source>
        <dbReference type="Pfam" id="PF17111"/>
    </source>
</evidence>